<sequence>MIWDHGLRALDDELIRDKLDAGVENGFLDARERDELWAQRAPLDGTTGDRRGMVWAISNRADVTEQNPGARPLLQNWGGEATYWRHERTQRLRGLGDAMVVSFTVEAVDDRSQRWYPRLANAFLGTHLMLPESSSEVCVRHSIDPDAIVEIAIAGARSS</sequence>
<protein>
    <submittedName>
        <fullName evidence="1">Uncharacterized protein</fullName>
    </submittedName>
</protein>
<proteinExistence type="predicted"/>
<name>A0A4Y8QYA6_9MICO</name>
<comment type="caution">
    <text evidence="1">The sequence shown here is derived from an EMBL/GenBank/DDBJ whole genome shotgun (WGS) entry which is preliminary data.</text>
</comment>
<keyword evidence="2" id="KW-1185">Reference proteome</keyword>
<dbReference type="EMBL" id="SOZH01000012">
    <property type="protein sequence ID" value="TFF04409.1"/>
    <property type="molecule type" value="Genomic_DNA"/>
</dbReference>
<organism evidence="1 2">
    <name type="scientific">Cellulosimicrobium funkei</name>
    <dbReference type="NCBI Taxonomy" id="264251"/>
    <lineage>
        <taxon>Bacteria</taxon>
        <taxon>Bacillati</taxon>
        <taxon>Actinomycetota</taxon>
        <taxon>Actinomycetes</taxon>
        <taxon>Micrococcales</taxon>
        <taxon>Promicromonosporaceae</taxon>
        <taxon>Cellulosimicrobium</taxon>
    </lineage>
</organism>
<gene>
    <name evidence="1" type="ORF">E1O70_18355</name>
</gene>
<dbReference type="AlphaFoldDB" id="A0A4Y8QYA6"/>
<reference evidence="1 2" key="1">
    <citation type="submission" date="2019-03" db="EMBL/GenBank/DDBJ databases">
        <title>Cellulosimicrobium funkei JCM14302 Assembly.</title>
        <authorList>
            <person name="Dou T."/>
        </authorList>
    </citation>
    <scope>NUCLEOTIDE SEQUENCE [LARGE SCALE GENOMIC DNA]</scope>
    <source>
        <strain evidence="1 2">JCM 14302</strain>
    </source>
</reference>
<evidence type="ECO:0000313" key="1">
    <source>
        <dbReference type="EMBL" id="TFF04409.1"/>
    </source>
</evidence>
<dbReference type="Proteomes" id="UP000298003">
    <property type="component" value="Unassembled WGS sequence"/>
</dbReference>
<evidence type="ECO:0000313" key="2">
    <source>
        <dbReference type="Proteomes" id="UP000298003"/>
    </source>
</evidence>
<accession>A0A4Y8QYA6</accession>